<organism evidence="2 3">
    <name type="scientific">Pseudonocardia humida</name>
    <dbReference type="NCBI Taxonomy" id="2800819"/>
    <lineage>
        <taxon>Bacteria</taxon>
        <taxon>Bacillati</taxon>
        <taxon>Actinomycetota</taxon>
        <taxon>Actinomycetes</taxon>
        <taxon>Pseudonocardiales</taxon>
        <taxon>Pseudonocardiaceae</taxon>
        <taxon>Pseudonocardia</taxon>
    </lineage>
</organism>
<gene>
    <name evidence="2" type="ORF">KDL28_32890</name>
</gene>
<dbReference type="InterPro" id="IPR034660">
    <property type="entry name" value="DinB/YfiT-like"/>
</dbReference>
<evidence type="ECO:0000259" key="1">
    <source>
        <dbReference type="Pfam" id="PF11716"/>
    </source>
</evidence>
<dbReference type="InterPro" id="IPR024344">
    <property type="entry name" value="MDMPI_metal-binding"/>
</dbReference>
<dbReference type="Gene3D" id="1.20.120.450">
    <property type="entry name" value="dinb family like domain"/>
    <property type="match status" value="1"/>
</dbReference>
<evidence type="ECO:0000313" key="2">
    <source>
        <dbReference type="EMBL" id="MCO1659871.1"/>
    </source>
</evidence>
<dbReference type="RefSeq" id="WP_252444951.1">
    <property type="nucleotide sequence ID" value="NZ_JAGSOV010000072.1"/>
</dbReference>
<accession>A0ABT1AA94</accession>
<dbReference type="SUPFAM" id="SSF109854">
    <property type="entry name" value="DinB/YfiT-like putative metalloenzymes"/>
    <property type="match status" value="1"/>
</dbReference>
<keyword evidence="3" id="KW-1185">Reference proteome</keyword>
<dbReference type="EMBL" id="JAGSOV010000072">
    <property type="protein sequence ID" value="MCO1659871.1"/>
    <property type="molecule type" value="Genomic_DNA"/>
</dbReference>
<dbReference type="Proteomes" id="UP001165283">
    <property type="component" value="Unassembled WGS sequence"/>
</dbReference>
<keyword evidence="2" id="KW-0413">Isomerase</keyword>
<reference evidence="2" key="1">
    <citation type="submission" date="2021-04" db="EMBL/GenBank/DDBJ databases">
        <title>Pseudonocardia sp. nov., isolated from sandy soil of mangrove forest.</title>
        <authorList>
            <person name="Zan Z."/>
            <person name="Huang R."/>
            <person name="Liu W."/>
        </authorList>
    </citation>
    <scope>NUCLEOTIDE SEQUENCE</scope>
    <source>
        <strain evidence="2">S2-4</strain>
    </source>
</reference>
<protein>
    <submittedName>
        <fullName evidence="2">Maleylpyruvate isomerase N-terminal domain-containing protein</fullName>
    </submittedName>
</protein>
<sequence length="81" mass="8991">MLLTPRYDGTPVPRAEGPIVDPAASLLRRRRRLADILARFDAEQCASPTRCERWTVHDVIMHPVRVNDAWTASIAAAGRVG</sequence>
<name>A0ABT1AA94_9PSEU</name>
<evidence type="ECO:0000313" key="3">
    <source>
        <dbReference type="Proteomes" id="UP001165283"/>
    </source>
</evidence>
<dbReference type="Pfam" id="PF11716">
    <property type="entry name" value="MDMPI_N"/>
    <property type="match status" value="1"/>
</dbReference>
<proteinExistence type="predicted"/>
<comment type="caution">
    <text evidence="2">The sequence shown here is derived from an EMBL/GenBank/DDBJ whole genome shotgun (WGS) entry which is preliminary data.</text>
</comment>
<feature type="domain" description="Mycothiol-dependent maleylpyruvate isomerase metal-binding" evidence="1">
    <location>
        <begin position="29"/>
        <end position="77"/>
    </location>
</feature>
<dbReference type="GO" id="GO:0016853">
    <property type="term" value="F:isomerase activity"/>
    <property type="evidence" value="ECO:0007669"/>
    <property type="project" value="UniProtKB-KW"/>
</dbReference>